<dbReference type="Gene3D" id="4.10.800.10">
    <property type="entry name" value="Thyroglobulin type-1"/>
    <property type="match status" value="1"/>
</dbReference>
<dbReference type="InterPro" id="IPR020901">
    <property type="entry name" value="Prtase_inh_Kunz-CS"/>
</dbReference>
<dbReference type="eggNOG" id="KOG4295">
    <property type="taxonomic scope" value="Eukaryota"/>
</dbReference>
<evidence type="ECO:0000259" key="5">
    <source>
        <dbReference type="PROSITE" id="PS51162"/>
    </source>
</evidence>
<dbReference type="SMART" id="SM00211">
    <property type="entry name" value="TY"/>
    <property type="match status" value="1"/>
</dbReference>
<reference evidence="7" key="1">
    <citation type="submission" date="2016-11" db="UniProtKB">
        <authorList>
            <consortium name="WormBaseParasite"/>
        </authorList>
    </citation>
    <scope>IDENTIFICATION</scope>
</reference>
<dbReference type="PANTHER" id="PTHR47248">
    <property type="entry name" value="PROTEIN CBG06772"/>
    <property type="match status" value="1"/>
</dbReference>
<dbReference type="PROSITE" id="PS50279">
    <property type="entry name" value="BPTI_KUNITZ_2"/>
    <property type="match status" value="3"/>
</dbReference>
<dbReference type="CDD" id="cd00191">
    <property type="entry name" value="TY"/>
    <property type="match status" value="1"/>
</dbReference>
<sequence>MFITLLVFAPFSSLNSPSKVRLLDDEMRIIGLIFLAGLVAASGEFTSSNFLLKLLDDEVFEFDKSGESTEPLPVLSSNSTKNDDLAKCKLNPDVGTGEEKVSRYYYNPVNKTCFEFEYLGNGGNENNFGSELDCLSECYSEVKDGPQLKEEDVVMIDPRPTRDVEACVFPKDSGTGKDAVQRFYYNGELNNCFAFKYFGQGGNKNRFGSRSECEEKCLKMDGSVCKIRPPAEAVDLGDDCRTTKCPEGFKCFQGAHSPECCNATVQETVQQIFDPLCPNGERAFGEQLNEFYHVSVGRSCDDLLCPDGFECTKMGKEIAKCCPAIKSGFRRDIPLPEAGFQVRKKTRPSARFFAVPPPIGRDFCGLAPERGNCSGEQQKFYFLAEWQSCFAFKYSGCGGNENRFDTREECEQACLFADGSVCRGPQRPVFPKNNDNKCSKVSCPEGFECYESLQQIECCNKTAQDTFKSFYSEKCPNGQRAQGTVSDGYFWAIVAENCSELTCESGFECLQFSNHSKCCEKSRSLPSTSHHPKMVMAGAMMHNGMIKGADSIAKRSVEVCPAIEKRLVKSCSQILTDMEVVRKIWQAPRIISAEGIIQHLNIMCTKFEEYRNCLTMMTSNAACLDPTMSRKEQILGFICQKVVREAIVSTENQRCLRRISKIERIRNCEDELEKGLVNNLFDKYSICNAFDDTLQCSASELLKCGPNTFSLMKNIITTLKANIKQCVNQTEELEKMETVDSEDKDDDEESHEDEDYDSSTVSSAELTTQMPPTTTRKAKRKDRRCPREHVEKAESCTYLIGFRKIREIFRLQNDFVLANFDVNNINEYCDHSKSYRKCMELSLSADQRCLHLLSEDPFYSFIVAFEDRLCESEKQLKWLINAGCLSNIAQVPNLGECLKNKGTQDERVLCKVTEHMETCVYSEIKTTCRLQEVQFFSELMEMLKHRHRFCQPMANRTVVRSRHDTRAVQFDDKDNGAFPLSRQGCRSARKIAMFTLSGYVPECDENGNYRFMQCDKTSGSCWCVDIHTGNPLRGTHAPPGRPLPMCGLNYLFTCDKLPEQRYCDADNETPQSTERWYRLGNRCVQYMHSYCPSTAHLPPMPIRTQSACKSFCLPSSG</sequence>
<feature type="region of interest" description="Disordered" evidence="3">
    <location>
        <begin position="734"/>
        <end position="785"/>
    </location>
</feature>
<feature type="disulfide bond" evidence="2">
    <location>
        <begin position="1014"/>
        <end position="1021"/>
    </location>
</feature>
<dbReference type="CDD" id="cd22593">
    <property type="entry name" value="Kunitz_conkunitzin"/>
    <property type="match status" value="1"/>
</dbReference>
<dbReference type="Gene3D" id="4.10.410.10">
    <property type="entry name" value="Pancreatic trypsin inhibitor Kunitz domain"/>
    <property type="match status" value="3"/>
</dbReference>
<dbReference type="Pfam" id="PF00086">
    <property type="entry name" value="Thyroglobulin_1"/>
    <property type="match status" value="1"/>
</dbReference>
<dbReference type="AlphaFoldDB" id="A0A1I7RSR3"/>
<dbReference type="InterPro" id="IPR036857">
    <property type="entry name" value="Thyroglobulin_1_sf"/>
</dbReference>
<dbReference type="Pfam" id="PF00014">
    <property type="entry name" value="Kunitz_BPTI"/>
    <property type="match status" value="3"/>
</dbReference>
<dbReference type="GO" id="GO:0004867">
    <property type="term" value="F:serine-type endopeptidase inhibitor activity"/>
    <property type="evidence" value="ECO:0007669"/>
    <property type="project" value="InterPro"/>
</dbReference>
<feature type="domain" description="BPTI/Kunitz inhibitor" evidence="4">
    <location>
        <begin position="88"/>
        <end position="138"/>
    </location>
</feature>
<evidence type="ECO:0000256" key="3">
    <source>
        <dbReference type="SAM" id="MobiDB-lite"/>
    </source>
</evidence>
<dbReference type="Proteomes" id="UP000095284">
    <property type="component" value="Unplaced"/>
</dbReference>
<evidence type="ECO:0000259" key="4">
    <source>
        <dbReference type="PROSITE" id="PS50279"/>
    </source>
</evidence>
<dbReference type="SUPFAM" id="SSF57362">
    <property type="entry name" value="BPTI-like"/>
    <property type="match status" value="3"/>
</dbReference>
<protein>
    <submittedName>
        <fullName evidence="7">Kunitz/Bovine pancreatic trypsin inhibitor domain protein</fullName>
    </submittedName>
</protein>
<dbReference type="CDD" id="cd00109">
    <property type="entry name" value="Kunitz-type"/>
    <property type="match status" value="1"/>
</dbReference>
<dbReference type="InterPro" id="IPR052861">
    <property type="entry name" value="BPTI/Kunitz_domain"/>
</dbReference>
<dbReference type="PROSITE" id="PS00280">
    <property type="entry name" value="BPTI_KUNITZ_1"/>
    <property type="match status" value="1"/>
</dbReference>
<organism evidence="6 7">
    <name type="scientific">Bursaphelenchus xylophilus</name>
    <name type="common">Pinewood nematode worm</name>
    <name type="synonym">Aphelenchoides xylophilus</name>
    <dbReference type="NCBI Taxonomy" id="6326"/>
    <lineage>
        <taxon>Eukaryota</taxon>
        <taxon>Metazoa</taxon>
        <taxon>Ecdysozoa</taxon>
        <taxon>Nematoda</taxon>
        <taxon>Chromadorea</taxon>
        <taxon>Rhabditida</taxon>
        <taxon>Tylenchina</taxon>
        <taxon>Tylenchomorpha</taxon>
        <taxon>Aphelenchoidea</taxon>
        <taxon>Aphelenchoididae</taxon>
        <taxon>Bursaphelenchus</taxon>
    </lineage>
</organism>
<keyword evidence="1 2" id="KW-1015">Disulfide bond</keyword>
<evidence type="ECO:0000256" key="2">
    <source>
        <dbReference type="PROSITE-ProRule" id="PRU00500"/>
    </source>
</evidence>
<evidence type="ECO:0000256" key="1">
    <source>
        <dbReference type="ARBA" id="ARBA00023157"/>
    </source>
</evidence>
<feature type="domain" description="BPTI/Kunitz inhibitor" evidence="4">
    <location>
        <begin position="364"/>
        <end position="414"/>
    </location>
</feature>
<dbReference type="WBParaSite" id="BXY_0376700.1">
    <property type="protein sequence ID" value="BXY_0376700.1"/>
    <property type="gene ID" value="BXY_0376700"/>
</dbReference>
<dbReference type="PRINTS" id="PR00759">
    <property type="entry name" value="BASICPTASE"/>
</dbReference>
<dbReference type="InterPro" id="IPR002223">
    <property type="entry name" value="Kunitz_BPTI"/>
</dbReference>
<name>A0A1I7RSR3_BURXY</name>
<dbReference type="InterPro" id="IPR000716">
    <property type="entry name" value="Thyroglobulin_1"/>
</dbReference>
<dbReference type="PANTHER" id="PTHR47248:SF6">
    <property type="entry name" value="BPTI_KUNITZ INHIBITOR DOMAIN-CONTAINING PROTEIN"/>
    <property type="match status" value="1"/>
</dbReference>
<dbReference type="PROSITE" id="PS51162">
    <property type="entry name" value="THYROGLOBULIN_1_2"/>
    <property type="match status" value="1"/>
</dbReference>
<dbReference type="PROSITE" id="PS00484">
    <property type="entry name" value="THYROGLOBULIN_1_1"/>
    <property type="match status" value="1"/>
</dbReference>
<accession>A0A1I7RSR3</accession>
<feature type="compositionally biased region" description="Acidic residues" evidence="3">
    <location>
        <begin position="739"/>
        <end position="757"/>
    </location>
</feature>
<dbReference type="SMART" id="SM00131">
    <property type="entry name" value="KU"/>
    <property type="match status" value="3"/>
</dbReference>
<proteinExistence type="predicted"/>
<feature type="compositionally biased region" description="Polar residues" evidence="3">
    <location>
        <begin position="760"/>
        <end position="772"/>
    </location>
</feature>
<feature type="domain" description="BPTI/Kunitz inhibitor" evidence="4">
    <location>
        <begin position="167"/>
        <end position="217"/>
    </location>
</feature>
<dbReference type="SUPFAM" id="SSF57610">
    <property type="entry name" value="Thyroglobulin type-1 domain"/>
    <property type="match status" value="1"/>
</dbReference>
<evidence type="ECO:0000313" key="6">
    <source>
        <dbReference type="Proteomes" id="UP000095284"/>
    </source>
</evidence>
<dbReference type="InterPro" id="IPR036880">
    <property type="entry name" value="Kunitz_BPTI_sf"/>
</dbReference>
<feature type="domain" description="Thyroglobulin type-1" evidence="5">
    <location>
        <begin position="982"/>
        <end position="1046"/>
    </location>
</feature>
<evidence type="ECO:0000313" key="7">
    <source>
        <dbReference type="WBParaSite" id="BXY_0376700.1"/>
    </source>
</evidence>
<comment type="caution">
    <text evidence="2">Lacks conserved residue(s) required for the propagation of feature annotation.</text>
</comment>